<name>A0ABX9KQY5_9BACI</name>
<reference evidence="1 2" key="1">
    <citation type="submission" date="2018-08" db="EMBL/GenBank/DDBJ databases">
        <title>Bacillus clarus sp. nov. strain PS00077A.</title>
        <authorList>
            <person name="Mendez Acevedo M."/>
            <person name="Carroll L."/>
            <person name="Mukherjee M."/>
            <person name="Wiedmann M."/>
            <person name="Kovac J."/>
        </authorList>
    </citation>
    <scope>NUCLEOTIDE SEQUENCE [LARGE SCALE GENOMIC DNA]</scope>
    <source>
        <strain evidence="1 2">PS00077A</strain>
    </source>
</reference>
<keyword evidence="2" id="KW-1185">Reference proteome</keyword>
<dbReference type="Proteomes" id="UP000264294">
    <property type="component" value="Unassembled WGS sequence"/>
</dbReference>
<protein>
    <submittedName>
        <fullName evidence="1">SH3 domain-containing protein</fullName>
    </submittedName>
</protein>
<accession>A0ABX9KQY5</accession>
<dbReference type="EMBL" id="QVOD01000037">
    <property type="protein sequence ID" value="RFT64318.1"/>
    <property type="molecule type" value="Genomic_DNA"/>
</dbReference>
<gene>
    <name evidence="1" type="ORF">D0U04_22365</name>
</gene>
<evidence type="ECO:0000313" key="1">
    <source>
        <dbReference type="EMBL" id="RFT64318.1"/>
    </source>
</evidence>
<sequence>MYSLLHCLQITPVCTCITSSFSTINLLQKNDVSGFCTNGGKVGVYGANVRKTASASAKVVGFINKDTNVTGTWVNGEYVQGHYDNSSKWLYISSLGGYISKTTLINTCGA</sequence>
<dbReference type="Gene3D" id="2.30.30.40">
    <property type="entry name" value="SH3 Domains"/>
    <property type="match status" value="1"/>
</dbReference>
<evidence type="ECO:0000313" key="2">
    <source>
        <dbReference type="Proteomes" id="UP000264294"/>
    </source>
</evidence>
<comment type="caution">
    <text evidence="1">The sequence shown here is derived from an EMBL/GenBank/DDBJ whole genome shotgun (WGS) entry which is preliminary data.</text>
</comment>
<proteinExistence type="predicted"/>
<organism evidence="1 2">
    <name type="scientific">Bacillus clarus</name>
    <dbReference type="NCBI Taxonomy" id="2338372"/>
    <lineage>
        <taxon>Bacteria</taxon>
        <taxon>Bacillati</taxon>
        <taxon>Bacillota</taxon>
        <taxon>Bacilli</taxon>
        <taxon>Bacillales</taxon>
        <taxon>Bacillaceae</taxon>
        <taxon>Bacillus</taxon>
        <taxon>Bacillus cereus group</taxon>
    </lineage>
</organism>